<evidence type="ECO:0000256" key="7">
    <source>
        <dbReference type="ARBA" id="ARBA00023242"/>
    </source>
</evidence>
<dbReference type="Pfam" id="PF00244">
    <property type="entry name" value="14-3-3"/>
    <property type="match status" value="1"/>
</dbReference>
<dbReference type="Gramene" id="mRNA:HanXRQr2_Chr04g0150561">
    <property type="protein sequence ID" value="mRNA:HanXRQr2_Chr04g0150561"/>
    <property type="gene ID" value="HanXRQr2_Chr04g0150561"/>
</dbReference>
<protein>
    <recommendedName>
        <fullName evidence="5">Ribosome biogenesis protein NOP53</fullName>
    </recommendedName>
</protein>
<dbReference type="InterPro" id="IPR011687">
    <property type="entry name" value="Nop53/GLTSCR2"/>
</dbReference>
<dbReference type="PRINTS" id="PR00305">
    <property type="entry name" value="1433ZETA"/>
</dbReference>
<dbReference type="AlphaFoldDB" id="A0A9K3J5M8"/>
<dbReference type="GO" id="GO:0042254">
    <property type="term" value="P:ribosome biogenesis"/>
    <property type="evidence" value="ECO:0007669"/>
    <property type="project" value="UniProtKB-KW"/>
</dbReference>
<dbReference type="Gene3D" id="1.20.190.20">
    <property type="entry name" value="14-3-3 domain"/>
    <property type="match status" value="1"/>
</dbReference>
<dbReference type="InterPro" id="IPR000308">
    <property type="entry name" value="14-3-3"/>
</dbReference>
<comment type="subcellular location">
    <subcellularLocation>
        <location evidence="1">Nucleus</location>
        <location evidence="1">Nucleolus</location>
    </subcellularLocation>
    <subcellularLocation>
        <location evidence="2">Nucleus</location>
        <location evidence="2">Nucleoplasm</location>
    </subcellularLocation>
</comment>
<dbReference type="EMBL" id="MNCJ02000319">
    <property type="protein sequence ID" value="KAF5808878.1"/>
    <property type="molecule type" value="Genomic_DNA"/>
</dbReference>
<dbReference type="PANTHER" id="PTHR14211:SF7">
    <property type="entry name" value="RIBOSOME BIOGENESIS PROTEIN NOP53"/>
    <property type="match status" value="1"/>
</dbReference>
<gene>
    <name evidence="9" type="ORF">HanXRQr2_Chr04g0150561</name>
</gene>
<organism evidence="9 10">
    <name type="scientific">Helianthus annuus</name>
    <name type="common">Common sunflower</name>
    <dbReference type="NCBI Taxonomy" id="4232"/>
    <lineage>
        <taxon>Eukaryota</taxon>
        <taxon>Viridiplantae</taxon>
        <taxon>Streptophyta</taxon>
        <taxon>Embryophyta</taxon>
        <taxon>Tracheophyta</taxon>
        <taxon>Spermatophyta</taxon>
        <taxon>Magnoliopsida</taxon>
        <taxon>eudicotyledons</taxon>
        <taxon>Gunneridae</taxon>
        <taxon>Pentapetalae</taxon>
        <taxon>asterids</taxon>
        <taxon>campanulids</taxon>
        <taxon>Asterales</taxon>
        <taxon>Asteraceae</taxon>
        <taxon>Asteroideae</taxon>
        <taxon>Heliantheae alliance</taxon>
        <taxon>Heliantheae</taxon>
        <taxon>Helianthus</taxon>
    </lineage>
</organism>
<evidence type="ECO:0000256" key="5">
    <source>
        <dbReference type="ARBA" id="ARBA00018339"/>
    </source>
</evidence>
<keyword evidence="10" id="KW-1185">Reference proteome</keyword>
<evidence type="ECO:0000313" key="10">
    <source>
        <dbReference type="Proteomes" id="UP000215914"/>
    </source>
</evidence>
<evidence type="ECO:0000313" key="9">
    <source>
        <dbReference type="EMBL" id="KAF5808878.1"/>
    </source>
</evidence>
<dbReference type="InterPro" id="IPR036815">
    <property type="entry name" value="14-3-3_dom_sf"/>
</dbReference>
<evidence type="ECO:0000256" key="2">
    <source>
        <dbReference type="ARBA" id="ARBA00004642"/>
    </source>
</evidence>
<evidence type="ECO:0000259" key="8">
    <source>
        <dbReference type="Pfam" id="PF00244"/>
    </source>
</evidence>
<reference evidence="9" key="1">
    <citation type="journal article" date="2017" name="Nature">
        <title>The sunflower genome provides insights into oil metabolism, flowering and Asterid evolution.</title>
        <authorList>
            <person name="Badouin H."/>
            <person name="Gouzy J."/>
            <person name="Grassa C.J."/>
            <person name="Murat F."/>
            <person name="Staton S.E."/>
            <person name="Cottret L."/>
            <person name="Lelandais-Briere C."/>
            <person name="Owens G.L."/>
            <person name="Carrere S."/>
            <person name="Mayjonade B."/>
            <person name="Legrand L."/>
            <person name="Gill N."/>
            <person name="Kane N.C."/>
            <person name="Bowers J.E."/>
            <person name="Hubner S."/>
            <person name="Bellec A."/>
            <person name="Berard A."/>
            <person name="Berges H."/>
            <person name="Blanchet N."/>
            <person name="Boniface M.C."/>
            <person name="Brunel D."/>
            <person name="Catrice O."/>
            <person name="Chaidir N."/>
            <person name="Claudel C."/>
            <person name="Donnadieu C."/>
            <person name="Faraut T."/>
            <person name="Fievet G."/>
            <person name="Helmstetter N."/>
            <person name="King M."/>
            <person name="Knapp S.J."/>
            <person name="Lai Z."/>
            <person name="Le Paslier M.C."/>
            <person name="Lippi Y."/>
            <person name="Lorenzon L."/>
            <person name="Mandel J.R."/>
            <person name="Marage G."/>
            <person name="Marchand G."/>
            <person name="Marquand E."/>
            <person name="Bret-Mestries E."/>
            <person name="Morien E."/>
            <person name="Nambeesan S."/>
            <person name="Nguyen T."/>
            <person name="Pegot-Espagnet P."/>
            <person name="Pouilly N."/>
            <person name="Raftis F."/>
            <person name="Sallet E."/>
            <person name="Schiex T."/>
            <person name="Thomas J."/>
            <person name="Vandecasteele C."/>
            <person name="Vares D."/>
            <person name="Vear F."/>
            <person name="Vautrin S."/>
            <person name="Crespi M."/>
            <person name="Mangin B."/>
            <person name="Burke J.M."/>
            <person name="Salse J."/>
            <person name="Munos S."/>
            <person name="Vincourt P."/>
            <person name="Rieseberg L.H."/>
            <person name="Langlade N.B."/>
        </authorList>
    </citation>
    <scope>NUCLEOTIDE SEQUENCE</scope>
    <source>
        <tissue evidence="9">Leaves</tissue>
    </source>
</reference>
<dbReference type="GO" id="GO:0005730">
    <property type="term" value="C:nucleolus"/>
    <property type="evidence" value="ECO:0007669"/>
    <property type="project" value="UniProtKB-SubCell"/>
</dbReference>
<evidence type="ECO:0000256" key="1">
    <source>
        <dbReference type="ARBA" id="ARBA00004604"/>
    </source>
</evidence>
<dbReference type="InterPro" id="IPR023410">
    <property type="entry name" value="14-3-3_domain"/>
</dbReference>
<evidence type="ECO:0000256" key="3">
    <source>
        <dbReference type="ARBA" id="ARBA00006141"/>
    </source>
</evidence>
<keyword evidence="7" id="KW-0539">Nucleus</keyword>
<comment type="caution">
    <text evidence="9">The sequence shown here is derived from an EMBL/GenBank/DDBJ whole genome shotgun (WGS) entry which is preliminary data.</text>
</comment>
<proteinExistence type="inferred from homology"/>
<reference evidence="9" key="2">
    <citation type="submission" date="2020-06" db="EMBL/GenBank/DDBJ databases">
        <title>Helianthus annuus Genome sequencing and assembly Release 2.</title>
        <authorList>
            <person name="Gouzy J."/>
            <person name="Langlade N."/>
            <person name="Munos S."/>
        </authorList>
    </citation>
    <scope>NUCLEOTIDE SEQUENCE</scope>
    <source>
        <tissue evidence="9">Leaves</tissue>
    </source>
</reference>
<dbReference type="Proteomes" id="UP000215914">
    <property type="component" value="Unassembled WGS sequence"/>
</dbReference>
<feature type="domain" description="14-3-3" evidence="8">
    <location>
        <begin position="6"/>
        <end position="65"/>
    </location>
</feature>
<accession>A0A9K3J5M8</accession>
<dbReference type="GO" id="GO:0005654">
    <property type="term" value="C:nucleoplasm"/>
    <property type="evidence" value="ECO:0007669"/>
    <property type="project" value="UniProtKB-SubCell"/>
</dbReference>
<dbReference type="Pfam" id="PF07767">
    <property type="entry name" value="Nop53"/>
    <property type="match status" value="1"/>
</dbReference>
<dbReference type="SUPFAM" id="SSF48445">
    <property type="entry name" value="14-3-3 protein"/>
    <property type="match status" value="1"/>
</dbReference>
<evidence type="ECO:0000256" key="4">
    <source>
        <dbReference type="ARBA" id="ARBA00008838"/>
    </source>
</evidence>
<comment type="similarity">
    <text evidence="3">Belongs to the 14-3-3 family.</text>
</comment>
<evidence type="ECO:0000256" key="6">
    <source>
        <dbReference type="ARBA" id="ARBA00022517"/>
    </source>
</evidence>
<sequence length="169" mass="19134">MLVVSREIEWELSSIFDGILKVLDSKLIGSASGGDSKEFYLKMKCDYYRYLAEFKTGDERKLVIRTNGQQRLERISQQTLKEVSNKDIVIPAVEVEPPGCSYNPSSESHQDSLAQAVIDEMQKVYTKELRPTPVPLTIKGGVIDEEDGGITLNCLRELMQNRILLFFIS</sequence>
<comment type="similarity">
    <text evidence="4">Belongs to the NOP53 family.</text>
</comment>
<dbReference type="PANTHER" id="PTHR14211">
    <property type="entry name" value="GLIOMA SUPPRESSOR CANDIDATE REGION GENE 2"/>
    <property type="match status" value="1"/>
</dbReference>
<keyword evidence="6" id="KW-0690">Ribosome biogenesis</keyword>
<name>A0A9K3J5M8_HELAN</name>